<protein>
    <submittedName>
        <fullName evidence="1">Uncharacterized protein</fullName>
    </submittedName>
</protein>
<gene>
    <name evidence="1" type="ORF">PMF13cell1_00774</name>
</gene>
<dbReference type="Proteomes" id="UP000289794">
    <property type="component" value="Chromosome"/>
</dbReference>
<dbReference type="AlphaFoldDB" id="A0A4P6LTE9"/>
<proteinExistence type="predicted"/>
<dbReference type="KEGG" id="bpro:PMF13cell1_00774"/>
<reference evidence="1 2" key="1">
    <citation type="submission" date="2019-01" db="EMBL/GenBank/DDBJ databases">
        <title>PMF-metabolizing Aryl O-demethylase.</title>
        <authorList>
            <person name="Kim M."/>
        </authorList>
    </citation>
    <scope>NUCLEOTIDE SEQUENCE [LARGE SCALE GENOMIC DNA]</scope>
    <source>
        <strain evidence="1 2">PMF1</strain>
    </source>
</reference>
<dbReference type="EMBL" id="CP035945">
    <property type="protein sequence ID" value="QBE95259.1"/>
    <property type="molecule type" value="Genomic_DNA"/>
</dbReference>
<evidence type="ECO:0000313" key="1">
    <source>
        <dbReference type="EMBL" id="QBE95259.1"/>
    </source>
</evidence>
<organism evidence="1 2">
    <name type="scientific">Blautia producta</name>
    <dbReference type="NCBI Taxonomy" id="33035"/>
    <lineage>
        <taxon>Bacteria</taxon>
        <taxon>Bacillati</taxon>
        <taxon>Bacillota</taxon>
        <taxon>Clostridia</taxon>
        <taxon>Lachnospirales</taxon>
        <taxon>Lachnospiraceae</taxon>
        <taxon>Blautia</taxon>
    </lineage>
</organism>
<sequence>MNIEDHKIEAAFRLMEQCRVNDDIHRRILGTGIELCLETLGINLNKKAPGAGKQSGT</sequence>
<dbReference type="RefSeq" id="WP_165392356.1">
    <property type="nucleotide sequence ID" value="NZ_CP035945.1"/>
</dbReference>
<name>A0A4P6LTE9_9FIRM</name>
<accession>A0A4P6LTE9</accession>
<evidence type="ECO:0000313" key="2">
    <source>
        <dbReference type="Proteomes" id="UP000289794"/>
    </source>
</evidence>